<dbReference type="PROSITE" id="PS50928">
    <property type="entry name" value="ABC_TM1"/>
    <property type="match status" value="1"/>
</dbReference>
<feature type="transmembrane region" description="Helical" evidence="7">
    <location>
        <begin position="205"/>
        <end position="227"/>
    </location>
</feature>
<dbReference type="Gene3D" id="1.10.3720.10">
    <property type="entry name" value="MetI-like"/>
    <property type="match status" value="1"/>
</dbReference>
<reference evidence="9" key="1">
    <citation type="submission" date="2020-07" db="EMBL/GenBank/DDBJ databases">
        <authorList>
            <person name="Tarantini F.S."/>
            <person name="Hong K.W."/>
            <person name="Chan K.G."/>
        </authorList>
    </citation>
    <scope>NUCLEOTIDE SEQUENCE</scope>
    <source>
        <strain evidence="9">32-07</strain>
    </source>
</reference>
<protein>
    <submittedName>
        <fullName evidence="9">ABC transporter permease</fullName>
    </submittedName>
</protein>
<evidence type="ECO:0000256" key="1">
    <source>
        <dbReference type="ARBA" id="ARBA00004651"/>
    </source>
</evidence>
<proteinExistence type="inferred from homology"/>
<dbReference type="Pfam" id="PF00528">
    <property type="entry name" value="BPD_transp_1"/>
    <property type="match status" value="1"/>
</dbReference>
<name>A0ABX8QZN3_9ACTN</name>
<dbReference type="InterPro" id="IPR050366">
    <property type="entry name" value="BP-dependent_transpt_permease"/>
</dbReference>
<dbReference type="InterPro" id="IPR000515">
    <property type="entry name" value="MetI-like"/>
</dbReference>
<evidence type="ECO:0000256" key="3">
    <source>
        <dbReference type="ARBA" id="ARBA00022475"/>
    </source>
</evidence>
<feature type="transmembrane region" description="Helical" evidence="7">
    <location>
        <begin position="82"/>
        <end position="107"/>
    </location>
</feature>
<evidence type="ECO:0000259" key="8">
    <source>
        <dbReference type="PROSITE" id="PS50928"/>
    </source>
</evidence>
<dbReference type="RefSeq" id="WP_231329978.1">
    <property type="nucleotide sequence ID" value="NZ_CP059572.1"/>
</dbReference>
<keyword evidence="10" id="KW-1185">Reference proteome</keyword>
<evidence type="ECO:0000256" key="7">
    <source>
        <dbReference type="RuleBase" id="RU363032"/>
    </source>
</evidence>
<keyword evidence="3" id="KW-1003">Cell membrane</keyword>
<keyword evidence="6 7" id="KW-0472">Membrane</keyword>
<comment type="subcellular location">
    <subcellularLocation>
        <location evidence="1 7">Cell membrane</location>
        <topology evidence="1 7">Multi-pass membrane protein</topology>
    </subcellularLocation>
</comment>
<keyword evidence="5 7" id="KW-1133">Transmembrane helix</keyword>
<evidence type="ECO:0000313" key="10">
    <source>
        <dbReference type="Proteomes" id="UP001049518"/>
    </source>
</evidence>
<evidence type="ECO:0000256" key="2">
    <source>
        <dbReference type="ARBA" id="ARBA00022448"/>
    </source>
</evidence>
<dbReference type="PANTHER" id="PTHR43386:SF25">
    <property type="entry name" value="PEPTIDE ABC TRANSPORTER PERMEASE PROTEIN"/>
    <property type="match status" value="1"/>
</dbReference>
<dbReference type="SUPFAM" id="SSF161098">
    <property type="entry name" value="MetI-like"/>
    <property type="match status" value="1"/>
</dbReference>
<comment type="similarity">
    <text evidence="7">Belongs to the binding-protein-dependent transport system permease family.</text>
</comment>
<feature type="domain" description="ABC transmembrane type-1" evidence="8">
    <location>
        <begin position="80"/>
        <end position="269"/>
    </location>
</feature>
<dbReference type="EMBL" id="CP059572">
    <property type="protein sequence ID" value="QXJ24269.1"/>
    <property type="molecule type" value="Genomic_DNA"/>
</dbReference>
<dbReference type="CDD" id="cd06261">
    <property type="entry name" value="TM_PBP2"/>
    <property type="match status" value="1"/>
</dbReference>
<organism evidence="9 10">
    <name type="scientific">Actinomadura graeca</name>
    <dbReference type="NCBI Taxonomy" id="2750812"/>
    <lineage>
        <taxon>Bacteria</taxon>
        <taxon>Bacillati</taxon>
        <taxon>Actinomycetota</taxon>
        <taxon>Actinomycetes</taxon>
        <taxon>Streptosporangiales</taxon>
        <taxon>Thermomonosporaceae</taxon>
        <taxon>Actinomadura</taxon>
    </lineage>
</organism>
<feature type="transmembrane region" description="Helical" evidence="7">
    <location>
        <begin position="247"/>
        <end position="269"/>
    </location>
</feature>
<evidence type="ECO:0000313" key="9">
    <source>
        <dbReference type="EMBL" id="QXJ24269.1"/>
    </source>
</evidence>
<feature type="transmembrane region" description="Helical" evidence="7">
    <location>
        <begin position="144"/>
        <end position="162"/>
    </location>
</feature>
<evidence type="ECO:0000256" key="4">
    <source>
        <dbReference type="ARBA" id="ARBA00022692"/>
    </source>
</evidence>
<accession>A0ABX8QZN3</accession>
<dbReference type="PANTHER" id="PTHR43386">
    <property type="entry name" value="OLIGOPEPTIDE TRANSPORT SYSTEM PERMEASE PROTEIN APPC"/>
    <property type="match status" value="1"/>
</dbReference>
<keyword evidence="2 7" id="KW-0813">Transport</keyword>
<sequence length="277" mass="28740">MSAAAEPILAPAKATDARRSGLFPVRGWVGLAFIVAIVALPWVVPDAAQSPDVLRSPSAGHLLGTDRYGRDTLLRTLNGGQAITLMAALAGAISVVLGTALGATAAYVGGWSDRLLMRFTDLLLATPPLLVILVMGSAVPRSNVVLTVVIGLLLAPGVARVLRAVSMPIVAQEFVASAEAAGASPLEMLTREIFPNIRARMVLEWAIRSSIAVLVLAATNYLGVGIVPPSPDWGLALNDGQPILSTAPWVCLAPATAIVLLVIAINVVADATGERWL</sequence>
<gene>
    <name evidence="9" type="ORF">AGRA3207_005558</name>
</gene>
<feature type="transmembrane region" description="Helical" evidence="7">
    <location>
        <begin position="23"/>
        <end position="44"/>
    </location>
</feature>
<dbReference type="InterPro" id="IPR035906">
    <property type="entry name" value="MetI-like_sf"/>
</dbReference>
<evidence type="ECO:0000256" key="5">
    <source>
        <dbReference type="ARBA" id="ARBA00022989"/>
    </source>
</evidence>
<keyword evidence="4 7" id="KW-0812">Transmembrane</keyword>
<dbReference type="Proteomes" id="UP001049518">
    <property type="component" value="Chromosome"/>
</dbReference>
<feature type="transmembrane region" description="Helical" evidence="7">
    <location>
        <begin position="119"/>
        <end position="138"/>
    </location>
</feature>
<evidence type="ECO:0000256" key="6">
    <source>
        <dbReference type="ARBA" id="ARBA00023136"/>
    </source>
</evidence>